<dbReference type="RefSeq" id="WP_112142684.1">
    <property type="nucleotide sequence ID" value="NZ_PGTO01000002.1"/>
</dbReference>
<dbReference type="AlphaFoldDB" id="A0A364P313"/>
<dbReference type="OrthoDB" id="7338909at2"/>
<protein>
    <submittedName>
        <fullName evidence="2">Uncharacterized protein</fullName>
    </submittedName>
</protein>
<gene>
    <name evidence="2" type="ORF">CU669_03510</name>
</gene>
<name>A0A364P313_9PROT</name>
<evidence type="ECO:0000256" key="1">
    <source>
        <dbReference type="SAM" id="SignalP"/>
    </source>
</evidence>
<organism evidence="2 3">
    <name type="scientific">Paramagnetospirillum kuznetsovii</name>
    <dbReference type="NCBI Taxonomy" id="2053833"/>
    <lineage>
        <taxon>Bacteria</taxon>
        <taxon>Pseudomonadati</taxon>
        <taxon>Pseudomonadota</taxon>
        <taxon>Alphaproteobacteria</taxon>
        <taxon>Rhodospirillales</taxon>
        <taxon>Magnetospirillaceae</taxon>
        <taxon>Paramagnetospirillum</taxon>
    </lineage>
</organism>
<comment type="caution">
    <text evidence="2">The sequence shown here is derived from an EMBL/GenBank/DDBJ whole genome shotgun (WGS) entry which is preliminary data.</text>
</comment>
<proteinExistence type="predicted"/>
<accession>A0A364P313</accession>
<dbReference type="EMBL" id="PGTO01000002">
    <property type="protein sequence ID" value="RAU23485.1"/>
    <property type="molecule type" value="Genomic_DNA"/>
</dbReference>
<keyword evidence="1" id="KW-0732">Signal</keyword>
<sequence>MLWLVCVLAIFSSFPAMAQQGVYYTGTASVSPVPPPLTEQEISDPDFWKRQKAAVLRQDSTGMNLWERGRYCESRETEVNRFAEISLEWVYSHDLWVSPSKGFIPHGIAISDQQTLRMYAEVAFRDMRYVKGDGADIGKCDEIALFAIRRILGHMERYPADEE</sequence>
<feature type="signal peptide" evidence="1">
    <location>
        <begin position="1"/>
        <end position="18"/>
    </location>
</feature>
<feature type="chain" id="PRO_5016974920" evidence="1">
    <location>
        <begin position="19"/>
        <end position="163"/>
    </location>
</feature>
<evidence type="ECO:0000313" key="2">
    <source>
        <dbReference type="EMBL" id="RAU23485.1"/>
    </source>
</evidence>
<evidence type="ECO:0000313" key="3">
    <source>
        <dbReference type="Proteomes" id="UP000251075"/>
    </source>
</evidence>
<reference evidence="2 3" key="1">
    <citation type="submission" date="2017-11" db="EMBL/GenBank/DDBJ databases">
        <title>Draft genome sequence of magnetotactic bacterium Magnetospirillum kuznetsovii LBB-42.</title>
        <authorList>
            <person name="Grouzdev D.S."/>
            <person name="Rysina M.S."/>
            <person name="Baslerov R.V."/>
            <person name="Koziaeva V."/>
        </authorList>
    </citation>
    <scope>NUCLEOTIDE SEQUENCE [LARGE SCALE GENOMIC DNA]</scope>
    <source>
        <strain evidence="2 3">LBB-42</strain>
    </source>
</reference>
<keyword evidence="3" id="KW-1185">Reference proteome</keyword>
<dbReference type="Proteomes" id="UP000251075">
    <property type="component" value="Unassembled WGS sequence"/>
</dbReference>